<proteinExistence type="inferred from homology"/>
<dbReference type="PANTHER" id="PTHR11851:SF49">
    <property type="entry name" value="MITOCHONDRIAL-PROCESSING PEPTIDASE SUBUNIT ALPHA"/>
    <property type="match status" value="1"/>
</dbReference>
<dbReference type="PANTHER" id="PTHR11851">
    <property type="entry name" value="METALLOPROTEASE"/>
    <property type="match status" value="1"/>
</dbReference>
<reference evidence="4 5" key="1">
    <citation type="submission" date="2024-02" db="EMBL/GenBank/DDBJ databases">
        <title>A novel Gemmatimonadota bacterium.</title>
        <authorList>
            <person name="Du Z.-J."/>
            <person name="Ye Y.-Q."/>
        </authorList>
    </citation>
    <scope>NUCLEOTIDE SEQUENCE [LARGE SCALE GENOMIC DNA]</scope>
    <source>
        <strain evidence="4 5">DH-20</strain>
    </source>
</reference>
<gene>
    <name evidence="4" type="ORF">WI372_12925</name>
</gene>
<dbReference type="RefSeq" id="WP_405287236.1">
    <property type="nucleotide sequence ID" value="NZ_JBBHLI010000008.1"/>
</dbReference>
<dbReference type="InterPro" id="IPR007863">
    <property type="entry name" value="Peptidase_M16_C"/>
</dbReference>
<dbReference type="Pfam" id="PF05193">
    <property type="entry name" value="Peptidase_M16_C"/>
    <property type="match status" value="1"/>
</dbReference>
<name>A0ABU9EAY7_9BACT</name>
<dbReference type="InterPro" id="IPR050361">
    <property type="entry name" value="MPP/UQCRC_Complex"/>
</dbReference>
<comment type="similarity">
    <text evidence="1">Belongs to the peptidase M16 family.</text>
</comment>
<dbReference type="EMBL" id="JBBHLI010000008">
    <property type="protein sequence ID" value="MEK9501888.1"/>
    <property type="molecule type" value="Genomic_DNA"/>
</dbReference>
<feature type="domain" description="Peptidase M16 N-terminal" evidence="2">
    <location>
        <begin position="57"/>
        <end position="195"/>
    </location>
</feature>
<comment type="caution">
    <text evidence="4">The sequence shown here is derived from an EMBL/GenBank/DDBJ whole genome shotgun (WGS) entry which is preliminary data.</text>
</comment>
<dbReference type="InterPro" id="IPR011765">
    <property type="entry name" value="Pept_M16_N"/>
</dbReference>
<evidence type="ECO:0000256" key="1">
    <source>
        <dbReference type="ARBA" id="ARBA00007261"/>
    </source>
</evidence>
<evidence type="ECO:0000313" key="4">
    <source>
        <dbReference type="EMBL" id="MEK9501888.1"/>
    </source>
</evidence>
<evidence type="ECO:0000313" key="5">
    <source>
        <dbReference type="Proteomes" id="UP001484239"/>
    </source>
</evidence>
<dbReference type="Gene3D" id="3.30.830.10">
    <property type="entry name" value="Metalloenzyme, LuxS/M16 peptidase-like"/>
    <property type="match status" value="2"/>
</dbReference>
<keyword evidence="5" id="KW-1185">Reference proteome</keyword>
<sequence length="467" mass="50774">MSPSRPRSAPGGRVHAALAAVLVALVASASPLWAQGGERLVVPPLAIDTFTLDNGLRVIVSEDHSTPIVAVEMWYHVGSAHEPEGRTGFAHLFEHLAFEHTEGMADGEFANLITRAGGVYNGETDADRTAFHEVLPANRVNLALWSHAERMARLRIGEDDFTTQRNVVKEERRLRVDNQPYAVSRLSLDSVAFRHYEPYRHSAMGSMDDLDSAGVSDARAFYERFYGPNHAVLAVVGAVGADDVRAMAEEYFGALERAPEMPVLPPAPDAPRTDGERRHEEVDPLAQLPLVWMAHGLPAASHPDYLPITLLTQILGTGESSRLRRRLVTEEGAALDVVAEIDRRRQAGMLVIGAAPNASVDPARLEALLAEELRLIASEGVAPEELEAARNQVLTGAVTERMTVASKASLLQRYTLVHGSPFGVNRELARFDEVTVDDLRRVAATYLTAANRTVVVVRPGRAAGAAR</sequence>
<evidence type="ECO:0000259" key="3">
    <source>
        <dbReference type="Pfam" id="PF05193"/>
    </source>
</evidence>
<dbReference type="Proteomes" id="UP001484239">
    <property type="component" value="Unassembled WGS sequence"/>
</dbReference>
<accession>A0ABU9EAY7</accession>
<dbReference type="SUPFAM" id="SSF63411">
    <property type="entry name" value="LuxS/MPP-like metallohydrolase"/>
    <property type="match status" value="2"/>
</dbReference>
<feature type="domain" description="Peptidase M16 C-terminal" evidence="3">
    <location>
        <begin position="217"/>
        <end position="392"/>
    </location>
</feature>
<protein>
    <submittedName>
        <fullName evidence="4">Pitrilysin family protein</fullName>
    </submittedName>
</protein>
<dbReference type="Pfam" id="PF00675">
    <property type="entry name" value="Peptidase_M16"/>
    <property type="match status" value="1"/>
</dbReference>
<dbReference type="InterPro" id="IPR011249">
    <property type="entry name" value="Metalloenz_LuxS/M16"/>
</dbReference>
<organism evidence="4 5">
    <name type="scientific">Gaopeijia maritima</name>
    <dbReference type="NCBI Taxonomy" id="3119007"/>
    <lineage>
        <taxon>Bacteria</taxon>
        <taxon>Pseudomonadati</taxon>
        <taxon>Gemmatimonadota</taxon>
        <taxon>Longimicrobiia</taxon>
        <taxon>Gaopeijiales</taxon>
        <taxon>Gaopeijiaceae</taxon>
        <taxon>Gaopeijia</taxon>
    </lineage>
</organism>
<evidence type="ECO:0000259" key="2">
    <source>
        <dbReference type="Pfam" id="PF00675"/>
    </source>
</evidence>